<dbReference type="PROSITE" id="PS00197">
    <property type="entry name" value="2FE2S_FER_1"/>
    <property type="match status" value="1"/>
</dbReference>
<keyword evidence="1" id="KW-0285">Flavoprotein</keyword>
<dbReference type="InterPro" id="IPR016166">
    <property type="entry name" value="FAD-bd_PCMH"/>
</dbReference>
<dbReference type="Pfam" id="PF00111">
    <property type="entry name" value="Fer2"/>
    <property type="match status" value="1"/>
</dbReference>
<evidence type="ECO:0000256" key="5">
    <source>
        <dbReference type="ARBA" id="ARBA00023004"/>
    </source>
</evidence>
<evidence type="ECO:0000256" key="3">
    <source>
        <dbReference type="ARBA" id="ARBA00022827"/>
    </source>
</evidence>
<sequence>MIQFLLDEELRQVDGLAPETSLLDYLRTQLGRTGTKEGCASGDCGACTVVLAEPEGEGLRYRAVNACITPIGAVHGRQLLTVESLAEAERLHPVQQAMVDCHGAQCGFCTPGIVMSLFAWHHAPCSHDRESALTALSGNLCRCTGYRPILDAAGKIAAEPDADRFSANEQAIAERLRALPADASLDCDEQHAFLPTSLDALDALLTNYPQARLVAGATDLALEATQALKSFPQLIHLERVAELRRLEEHPDHLLIGAARPYADCLDALHAFPGVPELLERLGSLQIRQRGTLGGNVANASPIGDMPPVLLALDARLRLRRAGEVREVPVDGFFTGYRQSVLQPGEYIETIVIPRLGGGQLFRVDKISKRRDDDISAVCLALRLDLDEQGSVRDVRLACGGMAATPLRGRKTEAALCGRPFDAAAVAAAQAALAEDFQPIDDLRASAAYRLKVAQNLLQRALLEWTPVIAEVRHA</sequence>
<dbReference type="GO" id="GO:0005506">
    <property type="term" value="F:iron ion binding"/>
    <property type="evidence" value="ECO:0007669"/>
    <property type="project" value="InterPro"/>
</dbReference>
<dbReference type="InterPro" id="IPR012675">
    <property type="entry name" value="Beta-grasp_dom_sf"/>
</dbReference>
<dbReference type="SUPFAM" id="SSF56176">
    <property type="entry name" value="FAD-binding/transporter-associated domain-like"/>
    <property type="match status" value="1"/>
</dbReference>
<dbReference type="InterPro" id="IPR016167">
    <property type="entry name" value="FAD-bd_PCMH_sub1"/>
</dbReference>
<dbReference type="Gene3D" id="3.10.20.30">
    <property type="match status" value="1"/>
</dbReference>
<protein>
    <submittedName>
        <fullName evidence="8">Putative xanthine dehydrogenase subunit XdhA</fullName>
    </submittedName>
</protein>
<dbReference type="InterPro" id="IPR001041">
    <property type="entry name" value="2Fe-2S_ferredoxin-type"/>
</dbReference>
<dbReference type="GO" id="GO:0051537">
    <property type="term" value="F:2 iron, 2 sulfur cluster binding"/>
    <property type="evidence" value="ECO:0007669"/>
    <property type="project" value="InterPro"/>
</dbReference>
<dbReference type="PATRIC" id="fig|1301098.3.peg.5742"/>
<dbReference type="SUPFAM" id="SSF54292">
    <property type="entry name" value="2Fe-2S ferredoxin-like"/>
    <property type="match status" value="1"/>
</dbReference>
<dbReference type="Proteomes" id="UP000025241">
    <property type="component" value="Chromosome I"/>
</dbReference>
<dbReference type="OrthoDB" id="9775084at2"/>
<dbReference type="CDD" id="cd00207">
    <property type="entry name" value="fer2"/>
    <property type="match status" value="1"/>
</dbReference>
<feature type="domain" description="FAD-binding PCMH-type" evidence="7">
    <location>
        <begin position="185"/>
        <end position="357"/>
    </location>
</feature>
<dbReference type="STRING" id="1301098.PKB_5765"/>
<dbReference type="GO" id="GO:0071949">
    <property type="term" value="F:FAD binding"/>
    <property type="evidence" value="ECO:0007669"/>
    <property type="project" value="InterPro"/>
</dbReference>
<proteinExistence type="predicted"/>
<keyword evidence="4" id="KW-0560">Oxidoreductase</keyword>
<dbReference type="InterPro" id="IPR036318">
    <property type="entry name" value="FAD-bd_PCMH-like_sf"/>
</dbReference>
<dbReference type="Gene3D" id="3.30.390.50">
    <property type="entry name" value="CO dehydrogenase flavoprotein, C-terminal domain"/>
    <property type="match status" value="1"/>
</dbReference>
<dbReference type="Gene3D" id="1.10.150.120">
    <property type="entry name" value="[2Fe-2S]-binding domain"/>
    <property type="match status" value="1"/>
</dbReference>
<organism evidence="8 9">
    <name type="scientific">Pseudomonas knackmussii (strain DSM 6978 / CCUG 54928 / LMG 23759 / B13)</name>
    <dbReference type="NCBI Taxonomy" id="1301098"/>
    <lineage>
        <taxon>Bacteria</taxon>
        <taxon>Pseudomonadati</taxon>
        <taxon>Pseudomonadota</taxon>
        <taxon>Gammaproteobacteria</taxon>
        <taxon>Pseudomonadales</taxon>
        <taxon>Pseudomonadaceae</taxon>
        <taxon>Pseudomonas</taxon>
    </lineage>
</organism>
<dbReference type="SUPFAM" id="SSF47741">
    <property type="entry name" value="CO dehydrogenase ISP C-domain like"/>
    <property type="match status" value="1"/>
</dbReference>
<feature type="domain" description="2Fe-2S ferredoxin-type" evidence="6">
    <location>
        <begin position="1"/>
        <end position="85"/>
    </location>
</feature>
<dbReference type="SUPFAM" id="SSF55447">
    <property type="entry name" value="CO dehydrogenase flavoprotein C-terminal domain-like"/>
    <property type="match status" value="1"/>
</dbReference>
<keyword evidence="3" id="KW-0274">FAD</keyword>
<dbReference type="KEGG" id="pkc:PKB_5765"/>
<dbReference type="InterPro" id="IPR016169">
    <property type="entry name" value="FAD-bd_PCMH_sub2"/>
</dbReference>
<dbReference type="Gene3D" id="3.30.465.10">
    <property type="match status" value="1"/>
</dbReference>
<dbReference type="Gene3D" id="3.30.43.10">
    <property type="entry name" value="Uridine Diphospho-n-acetylenolpyruvylglucosamine Reductase, domain 2"/>
    <property type="match status" value="1"/>
</dbReference>
<reference evidence="8 9" key="2">
    <citation type="submission" date="2014-05" db="EMBL/GenBank/DDBJ databases">
        <title>Genome sequence of the 3-chlorobenzoate degrading bacterium Pseudomonas knackmussii B13 shows multiple evidence for horizontal gene transfer.</title>
        <authorList>
            <person name="Miyazaki R."/>
            <person name="Bertelli C."/>
            <person name="Falquet L."/>
            <person name="Robinson-Rechavi M."/>
            <person name="Gharib W."/>
            <person name="Roy S."/>
            <person name="Van der Meer J.R."/>
        </authorList>
    </citation>
    <scope>NUCLEOTIDE SEQUENCE [LARGE SCALE GENOMIC DNA]</scope>
    <source>
        <strain evidence="8 9">B13</strain>
    </source>
</reference>
<dbReference type="InterPro" id="IPR014307">
    <property type="entry name" value="Xanthine_DH_ssu"/>
</dbReference>
<dbReference type="InterPro" id="IPR012175">
    <property type="entry name" value="Xanth_DH_ssu_bac"/>
</dbReference>
<dbReference type="InterPro" id="IPR016208">
    <property type="entry name" value="Ald_Oxase/xanthine_DH-like"/>
</dbReference>
<dbReference type="EMBL" id="HG322950">
    <property type="protein sequence ID" value="CDF87070.1"/>
    <property type="molecule type" value="Genomic_DNA"/>
</dbReference>
<reference evidence="8 9" key="1">
    <citation type="submission" date="2013-03" db="EMBL/GenBank/DDBJ databases">
        <authorList>
            <person name="Linke B."/>
        </authorList>
    </citation>
    <scope>NUCLEOTIDE SEQUENCE [LARGE SCALE GENOMIC DNA]</scope>
    <source>
        <strain evidence="8 9">B13</strain>
    </source>
</reference>
<dbReference type="AlphaFoldDB" id="A0A024HPV5"/>
<dbReference type="PANTHER" id="PTHR45444:SF3">
    <property type="entry name" value="XANTHINE DEHYDROGENASE"/>
    <property type="match status" value="1"/>
</dbReference>
<dbReference type="GO" id="GO:0004854">
    <property type="term" value="F:xanthine dehydrogenase activity"/>
    <property type="evidence" value="ECO:0007669"/>
    <property type="project" value="InterPro"/>
</dbReference>
<dbReference type="PANTHER" id="PTHR45444">
    <property type="entry name" value="XANTHINE DEHYDROGENASE"/>
    <property type="match status" value="1"/>
</dbReference>
<dbReference type="Pfam" id="PF00941">
    <property type="entry name" value="FAD_binding_5"/>
    <property type="match status" value="1"/>
</dbReference>
<dbReference type="InterPro" id="IPR006058">
    <property type="entry name" value="2Fe2S_fd_BS"/>
</dbReference>
<dbReference type="HOGENOM" id="CLU_001681_9_0_6"/>
<dbReference type="SMART" id="SM01092">
    <property type="entry name" value="CO_deh_flav_C"/>
    <property type="match status" value="1"/>
</dbReference>
<dbReference type="eggNOG" id="COG4630">
    <property type="taxonomic scope" value="Bacteria"/>
</dbReference>
<evidence type="ECO:0000256" key="4">
    <source>
        <dbReference type="ARBA" id="ARBA00023002"/>
    </source>
</evidence>
<keyword evidence="9" id="KW-1185">Reference proteome</keyword>
<dbReference type="InterPro" id="IPR002888">
    <property type="entry name" value="2Fe-2S-bd"/>
</dbReference>
<evidence type="ECO:0000256" key="2">
    <source>
        <dbReference type="ARBA" id="ARBA00022723"/>
    </source>
</evidence>
<evidence type="ECO:0000256" key="1">
    <source>
        <dbReference type="ARBA" id="ARBA00022630"/>
    </source>
</evidence>
<dbReference type="Pfam" id="PF01799">
    <property type="entry name" value="Fer2_2"/>
    <property type="match status" value="1"/>
</dbReference>
<dbReference type="RefSeq" id="WP_043256644.1">
    <property type="nucleotide sequence ID" value="NZ_HG322950.1"/>
</dbReference>
<keyword evidence="2" id="KW-0479">Metal-binding</keyword>
<evidence type="ECO:0000259" key="7">
    <source>
        <dbReference type="PROSITE" id="PS51387"/>
    </source>
</evidence>
<dbReference type="PIRSF" id="PIRSF036557">
    <property type="entry name" value="XdhA_RC"/>
    <property type="match status" value="1"/>
</dbReference>
<accession>A0A024HPV5</accession>
<gene>
    <name evidence="8" type="ORF">PKB_5765</name>
</gene>
<evidence type="ECO:0000313" key="8">
    <source>
        <dbReference type="EMBL" id="CDF87070.1"/>
    </source>
</evidence>
<dbReference type="InterPro" id="IPR036683">
    <property type="entry name" value="CO_DH_flav_C_dom_sf"/>
</dbReference>
<evidence type="ECO:0000313" key="9">
    <source>
        <dbReference type="Proteomes" id="UP000025241"/>
    </source>
</evidence>
<dbReference type="PROSITE" id="PS51387">
    <property type="entry name" value="FAD_PCMH"/>
    <property type="match status" value="1"/>
</dbReference>
<dbReference type="PROSITE" id="PS51085">
    <property type="entry name" value="2FE2S_FER_2"/>
    <property type="match status" value="1"/>
</dbReference>
<name>A0A024HPV5_PSEKB</name>
<dbReference type="InterPro" id="IPR005107">
    <property type="entry name" value="CO_DH_flav_C"/>
</dbReference>
<dbReference type="InterPro" id="IPR036884">
    <property type="entry name" value="2Fe-2S-bd_dom_sf"/>
</dbReference>
<keyword evidence="5" id="KW-0408">Iron</keyword>
<dbReference type="InterPro" id="IPR002346">
    <property type="entry name" value="Mopterin_DH_FAD-bd"/>
</dbReference>
<evidence type="ECO:0000259" key="6">
    <source>
        <dbReference type="PROSITE" id="PS51085"/>
    </source>
</evidence>
<dbReference type="InterPro" id="IPR036010">
    <property type="entry name" value="2Fe-2S_ferredoxin-like_sf"/>
</dbReference>
<dbReference type="Pfam" id="PF03450">
    <property type="entry name" value="CO_deh_flav_C"/>
    <property type="match status" value="1"/>
</dbReference>
<dbReference type="NCBIfam" id="TIGR02963">
    <property type="entry name" value="xanthine_xdhA"/>
    <property type="match status" value="1"/>
</dbReference>